<dbReference type="eggNOG" id="COG1249">
    <property type="taxonomic scope" value="Bacteria"/>
</dbReference>
<dbReference type="STRING" id="887929.HMP0721_0062"/>
<dbReference type="EMBL" id="AEQN01000003">
    <property type="protein sequence ID" value="EFV02865.1"/>
    <property type="molecule type" value="Genomic_DNA"/>
</dbReference>
<feature type="region of interest" description="Disordered" evidence="7">
    <location>
        <begin position="1"/>
        <end position="39"/>
    </location>
</feature>
<feature type="compositionally biased region" description="Basic and acidic residues" evidence="7">
    <location>
        <begin position="82"/>
        <end position="92"/>
    </location>
</feature>
<dbReference type="InterPro" id="IPR036625">
    <property type="entry name" value="E3-bd_dom_sf"/>
</dbReference>
<dbReference type="Pfam" id="PF02852">
    <property type="entry name" value="Pyr_redox_dim"/>
    <property type="match status" value="1"/>
</dbReference>
<proteinExistence type="inferred from homology"/>
<evidence type="ECO:0000256" key="1">
    <source>
        <dbReference type="ARBA" id="ARBA00001974"/>
    </source>
</evidence>
<protein>
    <submittedName>
        <fullName evidence="9">Pyridine nucleotide-disulfide oxidoreductase</fullName>
    </submittedName>
</protein>
<comment type="cofactor">
    <cofactor evidence="1">
        <name>FAD</name>
        <dbReference type="ChEBI" id="CHEBI:57692"/>
    </cofactor>
</comment>
<evidence type="ECO:0000256" key="7">
    <source>
        <dbReference type="SAM" id="MobiDB-lite"/>
    </source>
</evidence>
<feature type="region of interest" description="Disordered" evidence="7">
    <location>
        <begin position="77"/>
        <end position="106"/>
    </location>
</feature>
<evidence type="ECO:0000256" key="4">
    <source>
        <dbReference type="ARBA" id="ARBA00022630"/>
    </source>
</evidence>
<comment type="similarity">
    <text evidence="3">Belongs to the class-I pyridine nucleotide-disulfide oxidoreductase family.</text>
</comment>
<dbReference type="Gene3D" id="4.10.320.10">
    <property type="entry name" value="E3-binding domain"/>
    <property type="match status" value="2"/>
</dbReference>
<dbReference type="AlphaFoldDB" id="E6MDI0"/>
<dbReference type="InterPro" id="IPR004099">
    <property type="entry name" value="Pyr_nucl-diS_OxRdtase_dimer"/>
</dbReference>
<evidence type="ECO:0000313" key="9">
    <source>
        <dbReference type="EMBL" id="EFV02865.1"/>
    </source>
</evidence>
<comment type="caution">
    <text evidence="9">The sequence shown here is derived from an EMBL/GenBank/DDBJ whole genome shotgun (WGS) entry which is preliminary data.</text>
</comment>
<dbReference type="Gene3D" id="3.50.50.60">
    <property type="entry name" value="FAD/NAD(P)-binding domain"/>
    <property type="match status" value="2"/>
</dbReference>
<dbReference type="GO" id="GO:0004148">
    <property type="term" value="F:dihydrolipoyl dehydrogenase (NADH) activity"/>
    <property type="evidence" value="ECO:0007669"/>
    <property type="project" value="TreeGrafter"/>
</dbReference>
<dbReference type="GO" id="GO:0016746">
    <property type="term" value="F:acyltransferase activity"/>
    <property type="evidence" value="ECO:0007669"/>
    <property type="project" value="InterPro"/>
</dbReference>
<dbReference type="Pfam" id="PF07992">
    <property type="entry name" value="Pyr_redox_2"/>
    <property type="match status" value="1"/>
</dbReference>
<dbReference type="InterPro" id="IPR050151">
    <property type="entry name" value="Class-I_Pyr_Nuc-Dis_Oxidored"/>
</dbReference>
<keyword evidence="6" id="KW-0520">NAD</keyword>
<dbReference type="PANTHER" id="PTHR22912:SF151">
    <property type="entry name" value="DIHYDROLIPOYL DEHYDROGENASE, MITOCHONDRIAL"/>
    <property type="match status" value="1"/>
</dbReference>
<dbReference type="GO" id="GO:0050660">
    <property type="term" value="F:flavin adenine dinucleotide binding"/>
    <property type="evidence" value="ECO:0007669"/>
    <property type="project" value="TreeGrafter"/>
</dbReference>
<evidence type="ECO:0000256" key="2">
    <source>
        <dbReference type="ARBA" id="ARBA00007317"/>
    </source>
</evidence>
<name>E6MDI0_9FIRM</name>
<dbReference type="SUPFAM" id="SSF47005">
    <property type="entry name" value="Peripheral subunit-binding domain of 2-oxo acid dehydrogenase complex"/>
    <property type="match status" value="2"/>
</dbReference>
<gene>
    <name evidence="9" type="ORF">HMP0721_0062</name>
</gene>
<dbReference type="InterPro" id="IPR036188">
    <property type="entry name" value="FAD/NAD-bd_sf"/>
</dbReference>
<dbReference type="InterPro" id="IPR023753">
    <property type="entry name" value="FAD/NAD-binding_dom"/>
</dbReference>
<feature type="domain" description="Peripheral subunit-binding (PSBD)" evidence="8">
    <location>
        <begin position="33"/>
        <end position="70"/>
    </location>
</feature>
<dbReference type="GO" id="GO:0006103">
    <property type="term" value="P:2-oxoglutarate metabolic process"/>
    <property type="evidence" value="ECO:0007669"/>
    <property type="project" value="TreeGrafter"/>
</dbReference>
<evidence type="ECO:0000256" key="6">
    <source>
        <dbReference type="ARBA" id="ARBA00023027"/>
    </source>
</evidence>
<keyword evidence="4" id="KW-0285">Flavoprotein</keyword>
<keyword evidence="10" id="KW-1185">Reference proteome</keyword>
<feature type="region of interest" description="Disordered" evidence="7">
    <location>
        <begin position="140"/>
        <end position="222"/>
    </location>
</feature>
<dbReference type="OrthoDB" id="9807946at2"/>
<dbReference type="InterPro" id="IPR004167">
    <property type="entry name" value="PSBD"/>
</dbReference>
<dbReference type="InterPro" id="IPR016156">
    <property type="entry name" value="FAD/NAD-linked_Rdtase_dimer_sf"/>
</dbReference>
<dbReference type="PANTHER" id="PTHR22912">
    <property type="entry name" value="DISULFIDE OXIDOREDUCTASE"/>
    <property type="match status" value="1"/>
</dbReference>
<dbReference type="PROSITE" id="PS51826">
    <property type="entry name" value="PSBD"/>
    <property type="match status" value="2"/>
</dbReference>
<feature type="compositionally biased region" description="Acidic residues" evidence="7">
    <location>
        <begin position="147"/>
        <end position="157"/>
    </location>
</feature>
<keyword evidence="5" id="KW-0274">FAD</keyword>
<evidence type="ECO:0000313" key="10">
    <source>
        <dbReference type="Proteomes" id="UP000004754"/>
    </source>
</evidence>
<dbReference type="Pfam" id="PF02817">
    <property type="entry name" value="E3_binding"/>
    <property type="match status" value="2"/>
</dbReference>
<dbReference type="SUPFAM" id="SSF55424">
    <property type="entry name" value="FAD/NAD-linked reductases, dimerisation (C-terminal) domain"/>
    <property type="match status" value="1"/>
</dbReference>
<evidence type="ECO:0000259" key="8">
    <source>
        <dbReference type="PROSITE" id="PS51826"/>
    </source>
</evidence>
<reference evidence="9 10" key="1">
    <citation type="submission" date="2010-12" db="EMBL/GenBank/DDBJ databases">
        <authorList>
            <person name="Muzny D."/>
            <person name="Qin X."/>
            <person name="Deng J."/>
            <person name="Jiang H."/>
            <person name="Liu Y."/>
            <person name="Qu J."/>
            <person name="Song X.-Z."/>
            <person name="Zhang L."/>
            <person name="Thornton R."/>
            <person name="Coyle M."/>
            <person name="Francisco L."/>
            <person name="Jackson L."/>
            <person name="Javaid M."/>
            <person name="Korchina V."/>
            <person name="Kovar C."/>
            <person name="Mata R."/>
            <person name="Mathew T."/>
            <person name="Ngo R."/>
            <person name="Nguyen L."/>
            <person name="Nguyen N."/>
            <person name="Okwuonu G."/>
            <person name="Ongeri F."/>
            <person name="Pham C."/>
            <person name="Simmons D."/>
            <person name="Wilczek-Boney K."/>
            <person name="Hale W."/>
            <person name="Jakkamsetti A."/>
            <person name="Pham P."/>
            <person name="Ruth R."/>
            <person name="San Lucas F."/>
            <person name="Warren J."/>
            <person name="Zhang J."/>
            <person name="Zhao Z."/>
            <person name="Zhou C."/>
            <person name="Zhu D."/>
            <person name="Lee S."/>
            <person name="Bess C."/>
            <person name="Blankenburg K."/>
            <person name="Forbes L."/>
            <person name="Fu Q."/>
            <person name="Gubbala S."/>
            <person name="Hirani K."/>
            <person name="Jayaseelan J.C."/>
            <person name="Lara F."/>
            <person name="Munidasa M."/>
            <person name="Palculict T."/>
            <person name="Patil S."/>
            <person name="Pu L.-L."/>
            <person name="Saada N."/>
            <person name="Tang L."/>
            <person name="Weissenberger G."/>
            <person name="Zhu Y."/>
            <person name="Hemphill L."/>
            <person name="Shang Y."/>
            <person name="Youmans B."/>
            <person name="Ayvaz T."/>
            <person name="Ross M."/>
            <person name="Santibanez J."/>
            <person name="Aqrawi P."/>
            <person name="Gross S."/>
            <person name="Joshi V."/>
            <person name="Fowler G."/>
            <person name="Nazareth L."/>
            <person name="Reid J."/>
            <person name="Worley K."/>
            <person name="Petrosino J."/>
            <person name="Highlander S."/>
            <person name="Gibbs R."/>
        </authorList>
    </citation>
    <scope>NUCLEOTIDE SEQUENCE [LARGE SCALE GENOMIC DNA]</scope>
    <source>
        <strain evidence="9 10">ATCC 23263</strain>
    </source>
</reference>
<dbReference type="SUPFAM" id="SSF51905">
    <property type="entry name" value="FAD/NAD(P)-binding domain"/>
    <property type="match status" value="1"/>
</dbReference>
<dbReference type="RefSeq" id="WP_006597480.1">
    <property type="nucleotide sequence ID" value="NZ_GL622359.1"/>
</dbReference>
<evidence type="ECO:0000256" key="3">
    <source>
        <dbReference type="ARBA" id="ARBA00007532"/>
    </source>
</evidence>
<sequence length="739" mass="79643">MTDQNQPKGNERLSLRNLGQRKREVHPRENNLRSTPAARRYAREKGIDLSKLDGFFGNRRITEKDIDLYLEKKRIVQKRVHKDQAHEVRESLPAEPAAEEDEGISPLARKLAEKLHVDYHKIESGSGPEGRILRRDIREAAQKAAEDGAEPESDAADASESLKASAESEALPKESIDETAMADGPAAEADSADEAGTGAPNGVEMPDATAESDKASAAASDLVRNRDRRRLAAKMSADELASADFNPEMAPDYTKIINLGVAAKADPDSERDFDAVVLGGGAAGIAAAIAAGRKGFKTALVAENFGGGFLYGGAVEARFLYENAKLIRSCIGARRNKGIVVDKLSLDMQVMGSEKQRAVDYEAAVLRSDLMDAGVRVFEGAGRPLAPGFIDVKDEGGRQERLNWRKLIVATGTLPQPAAFMEDYDEVITDRTIFNLDQIPQELTIIGDGPIVCEVASIYATMGSRVSIITAADNVLKGLDAQIINRLEEQMKRSGIGVHTRVKPVDVYKDSLGAIHIELADTDAKPAANGRYPKITTVISSAIYVASEYRVNTRGLDALRLDIDEGRIVIDEFGRTSVANVYAIGEATGRCTLAHQGRAMAQMVVDNIALEAEGSKLRAIDFTQVPVCIHAFPEVATIGLDTRRAGVAHEDVRFGLAPLGSEPGSLFDEDKQGFVKVIVDGETREILGVHIIGEEACGLLGQVQALMAMRGTDADMARIVNPAPSLAQAVQNAFDKIDA</sequence>
<comment type="similarity">
    <text evidence="2">Belongs to the 2-oxoacid dehydrogenase family.</text>
</comment>
<organism evidence="9 10">
    <name type="scientific">Pseudoramibacter alactolyticus ATCC 23263</name>
    <dbReference type="NCBI Taxonomy" id="887929"/>
    <lineage>
        <taxon>Bacteria</taxon>
        <taxon>Bacillati</taxon>
        <taxon>Bacillota</taxon>
        <taxon>Clostridia</taxon>
        <taxon>Eubacteriales</taxon>
        <taxon>Eubacteriaceae</taxon>
        <taxon>Pseudoramibacter</taxon>
    </lineage>
</organism>
<accession>E6MDI0</accession>
<dbReference type="HOGENOM" id="CLU_375469_0_0_9"/>
<feature type="domain" description="Peripheral subunit-binding (PSBD)" evidence="8">
    <location>
        <begin position="103"/>
        <end position="141"/>
    </location>
</feature>
<dbReference type="Gene3D" id="3.30.390.30">
    <property type="match status" value="1"/>
</dbReference>
<dbReference type="PRINTS" id="PR00368">
    <property type="entry name" value="FADPNR"/>
</dbReference>
<evidence type="ECO:0000256" key="5">
    <source>
        <dbReference type="ARBA" id="ARBA00022827"/>
    </source>
</evidence>
<dbReference type="PRINTS" id="PR00411">
    <property type="entry name" value="PNDRDTASEI"/>
</dbReference>
<dbReference type="Proteomes" id="UP000004754">
    <property type="component" value="Unassembled WGS sequence"/>
</dbReference>
<feature type="compositionally biased region" description="Low complexity" evidence="7">
    <location>
        <begin position="158"/>
        <end position="169"/>
    </location>
</feature>